<reference evidence="2" key="1">
    <citation type="journal article" date="2012" name="Mol. Plant Microbe Interact.">
        <title>A highly conserved effector in Fusarium oxysporum is required for full virulence on Arabidopsis.</title>
        <authorList>
            <person name="Thatcher L.F."/>
            <person name="Gardiner D.M."/>
            <person name="Kazan K."/>
            <person name="Manners J."/>
        </authorList>
    </citation>
    <scope>NUCLEOTIDE SEQUENCE [LARGE SCALE GENOMIC DNA]</scope>
    <source>
        <strain evidence="2">Fo5176</strain>
    </source>
</reference>
<evidence type="ECO:0000313" key="2">
    <source>
        <dbReference type="Proteomes" id="UP000002489"/>
    </source>
</evidence>
<evidence type="ECO:0000313" key="1">
    <source>
        <dbReference type="EnsemblFungi" id="FOXG_13539P0"/>
    </source>
</evidence>
<organism evidence="1 2">
    <name type="scientific">Fusarium oxysporum (strain Fo5176)</name>
    <name type="common">Fusarium vascular wilt</name>
    <dbReference type="NCBI Taxonomy" id="660025"/>
    <lineage>
        <taxon>Eukaryota</taxon>
        <taxon>Fungi</taxon>
        <taxon>Dikarya</taxon>
        <taxon>Ascomycota</taxon>
        <taxon>Pezizomycotina</taxon>
        <taxon>Sordariomycetes</taxon>
        <taxon>Hypocreomycetidae</taxon>
        <taxon>Hypocreales</taxon>
        <taxon>Nectriaceae</taxon>
        <taxon>Fusarium</taxon>
        <taxon>Fusarium oxysporum species complex</taxon>
    </lineage>
</organism>
<sequence>MKLSTFLSFGALLLVGPFPASAWPELQFRPEILENNTTWVAQGAIMKKSAETKNLPLRCPTPRTSLLGRAFTWMLGPEKPKCKQFNIAAGETISGFPRFQTDQIHGFTFPNRTYFIHTAIEGVFVHVEVKKGLWTMIPGAMTVTCYEGNDGAPHCVGRM</sequence>
<dbReference type="Proteomes" id="UP000002489">
    <property type="component" value="Unassembled WGS sequence"/>
</dbReference>
<name>A0A0D2YB61_FUSOF</name>
<accession>A0A0D2YB61</accession>
<dbReference type="VEuPathDB" id="FungiDB:FOXG_13539"/>
<dbReference type="AlphaFoldDB" id="A0A0D2YB61"/>
<protein>
    <submittedName>
        <fullName evidence="1">Uncharacterized protein</fullName>
    </submittedName>
</protein>
<gene>
    <name evidence="1" type="primary">28954796</name>
</gene>
<proteinExistence type="predicted"/>
<dbReference type="EnsemblFungi" id="FOXG_13539T0">
    <property type="protein sequence ID" value="FOXG_13539P0"/>
    <property type="gene ID" value="FOXG_13539"/>
</dbReference>
<reference evidence="1" key="2">
    <citation type="submission" date="2025-08" db="UniProtKB">
        <authorList>
            <consortium name="EnsemblFungi"/>
        </authorList>
    </citation>
    <scope>IDENTIFICATION</scope>
    <source>
        <strain evidence="1">4287 / CBS 123668 / FGSC 9935 / NRRL 34936</strain>
    </source>
</reference>